<dbReference type="InterPro" id="IPR027417">
    <property type="entry name" value="P-loop_NTPase"/>
</dbReference>
<name>A0ABR4BKI6_9LECA</name>
<sequence length="301" mass="33492">MLMTFSDETAKALKPAVDGCVTQVKLLEKTLAKSLPAKDDSSWTRRLKALPSLSKDKEAQQITFQVFGIQGSSCTIQDSADREHRPVTKAYFLVRHDRDEDFVGREDIMQEIDRRSKAGQHRVAIAEVAGVSPPDRPWLVILDNADDLETMLGPQHCNTISLAKIDSGGLAVSLPRSSVGSMIITTRDRHVGERLTQRKKPTPVEPFGITDAQSLLRRKLHKGGTLGTRADELLELLDYLPLAITQATAFIEENNITIGEYTDLIQAGSAETMELLSTDQYDPGRDPENWRFCISDLEDIF</sequence>
<evidence type="ECO:0000313" key="2">
    <source>
        <dbReference type="Proteomes" id="UP001590951"/>
    </source>
</evidence>
<accession>A0ABR4BKI6</accession>
<evidence type="ECO:0000313" key="1">
    <source>
        <dbReference type="EMBL" id="KAL2058332.1"/>
    </source>
</evidence>
<reference evidence="1 2" key="1">
    <citation type="submission" date="2024-09" db="EMBL/GenBank/DDBJ databases">
        <title>Rethinking Asexuality: The Enigmatic Case of Functional Sexual Genes in Lepraria (Stereocaulaceae).</title>
        <authorList>
            <person name="Doellman M."/>
            <person name="Sun Y."/>
            <person name="Barcenas-Pena A."/>
            <person name="Lumbsch H.T."/>
            <person name="Grewe F."/>
        </authorList>
    </citation>
    <scope>NUCLEOTIDE SEQUENCE [LARGE SCALE GENOMIC DNA]</scope>
    <source>
        <strain evidence="1 2">Grewe 0041</strain>
    </source>
</reference>
<organism evidence="1 2">
    <name type="scientific">Lepraria finkii</name>
    <dbReference type="NCBI Taxonomy" id="1340010"/>
    <lineage>
        <taxon>Eukaryota</taxon>
        <taxon>Fungi</taxon>
        <taxon>Dikarya</taxon>
        <taxon>Ascomycota</taxon>
        <taxon>Pezizomycotina</taxon>
        <taxon>Lecanoromycetes</taxon>
        <taxon>OSLEUM clade</taxon>
        <taxon>Lecanoromycetidae</taxon>
        <taxon>Lecanorales</taxon>
        <taxon>Lecanorineae</taxon>
        <taxon>Stereocaulaceae</taxon>
        <taxon>Lepraria</taxon>
    </lineage>
</organism>
<dbReference type="EMBL" id="JBHFEH010000002">
    <property type="protein sequence ID" value="KAL2058332.1"/>
    <property type="molecule type" value="Genomic_DNA"/>
</dbReference>
<dbReference type="Proteomes" id="UP001590951">
    <property type="component" value="Unassembled WGS sequence"/>
</dbReference>
<gene>
    <name evidence="1" type="ORF">ABVK25_001058</name>
</gene>
<proteinExistence type="predicted"/>
<protein>
    <submittedName>
        <fullName evidence="1">Uncharacterized protein</fullName>
    </submittedName>
</protein>
<comment type="caution">
    <text evidence="1">The sequence shown here is derived from an EMBL/GenBank/DDBJ whole genome shotgun (WGS) entry which is preliminary data.</text>
</comment>
<keyword evidence="2" id="KW-1185">Reference proteome</keyword>
<dbReference type="SUPFAM" id="SSF52540">
    <property type="entry name" value="P-loop containing nucleoside triphosphate hydrolases"/>
    <property type="match status" value="1"/>
</dbReference>